<dbReference type="Pfam" id="PF13183">
    <property type="entry name" value="Fer4_8"/>
    <property type="match status" value="1"/>
</dbReference>
<dbReference type="Pfam" id="PF02589">
    <property type="entry name" value="LUD_dom"/>
    <property type="match status" value="1"/>
</dbReference>
<dbReference type="GO" id="GO:0006089">
    <property type="term" value="P:lactate metabolic process"/>
    <property type="evidence" value="ECO:0007669"/>
    <property type="project" value="InterPro"/>
</dbReference>
<dbReference type="EMBL" id="FORX01000014">
    <property type="protein sequence ID" value="SFK10035.1"/>
    <property type="molecule type" value="Genomic_DNA"/>
</dbReference>
<evidence type="ECO:0000256" key="1">
    <source>
        <dbReference type="ARBA" id="ARBA00022485"/>
    </source>
</evidence>
<dbReference type="InterPro" id="IPR004452">
    <property type="entry name" value="LutB/LldF"/>
</dbReference>
<sequence length="481" mass="53211">MLNQDPLKYRELAAKAVEDKQLHRALAKMRDKVGRNAVNLYNQLSPGHDPRQDAKAVRRKIVDNLDVVLETLIANIRARGGHVHLAETGEDAVEYCLGVARRFEVARVVKGKSMLSEEIHLNDALEAAGIETVETDLGEYIVQLKGEAPSHIIAPAIHYTREQVGELFAEKLDQPYTDDPPTLTAMARKALREKMLTADMGISGGNTACAETGHVTIVSNEGNIRMATTMPRVHVVLLGIEKIAATLEDHDILLRMLTRAAAGQKISTYVSYVGGPRLPDEPDGPEEFHLVLVDNGRSRILADPDFREVLHCVRCGGCLNVCPVYMAIGGHSYGSPYCGPIGAVFTPLTRGINTCHHLCQGETLCGACKQVCPVDNDLPRMLSLLRSKLADGDRSWDVRRQSLPTKLVFGAWSVIMRHRRMYDALSAMARFGQRLLPRRNGWIRRLPGPLGGWTRGRDFPPLAQESFADRWARRDKTGRGA</sequence>
<dbReference type="NCBIfam" id="TIGR00273">
    <property type="entry name" value="LutB/LldF family L-lactate oxidation iron-sulfur protein"/>
    <property type="match status" value="1"/>
</dbReference>
<protein>
    <submittedName>
        <fullName evidence="6">L-lactate dehydrogenase complex protein LldF</fullName>
    </submittedName>
</protein>
<dbReference type="GO" id="GO:0051539">
    <property type="term" value="F:4 iron, 4 sulfur cluster binding"/>
    <property type="evidence" value="ECO:0007669"/>
    <property type="project" value="UniProtKB-KW"/>
</dbReference>
<dbReference type="RefSeq" id="WP_092376436.1">
    <property type="nucleotide sequence ID" value="NZ_FORX01000014.1"/>
</dbReference>
<dbReference type="SUPFAM" id="SSF54862">
    <property type="entry name" value="4Fe-4S ferredoxins"/>
    <property type="match status" value="1"/>
</dbReference>
<evidence type="ECO:0000313" key="6">
    <source>
        <dbReference type="EMBL" id="SFK10035.1"/>
    </source>
</evidence>
<evidence type="ECO:0000256" key="4">
    <source>
        <dbReference type="ARBA" id="ARBA00023014"/>
    </source>
</evidence>
<keyword evidence="7" id="KW-1185">Reference proteome</keyword>
<evidence type="ECO:0000259" key="5">
    <source>
        <dbReference type="PROSITE" id="PS51379"/>
    </source>
</evidence>
<dbReference type="STRING" id="52560.SAMN04488082_11426"/>
<dbReference type="PROSITE" id="PS51379">
    <property type="entry name" value="4FE4S_FER_2"/>
    <property type="match status" value="1"/>
</dbReference>
<keyword evidence="3" id="KW-0408">Iron</keyword>
<organism evidence="6 7">
    <name type="scientific">Desulfomicrobium apsheronum</name>
    <dbReference type="NCBI Taxonomy" id="52560"/>
    <lineage>
        <taxon>Bacteria</taxon>
        <taxon>Pseudomonadati</taxon>
        <taxon>Thermodesulfobacteriota</taxon>
        <taxon>Desulfovibrionia</taxon>
        <taxon>Desulfovibrionales</taxon>
        <taxon>Desulfomicrobiaceae</taxon>
        <taxon>Desulfomicrobium</taxon>
    </lineage>
</organism>
<keyword evidence="4" id="KW-0411">Iron-sulfur</keyword>
<gene>
    <name evidence="6" type="ORF">SAMN04488082_11426</name>
</gene>
<accession>A0A1I3WR79</accession>
<dbReference type="InterPro" id="IPR024185">
    <property type="entry name" value="FTHF_cligase-like_sf"/>
</dbReference>
<dbReference type="GO" id="GO:0046872">
    <property type="term" value="F:metal ion binding"/>
    <property type="evidence" value="ECO:0007669"/>
    <property type="project" value="UniProtKB-KW"/>
</dbReference>
<keyword evidence="2" id="KW-0479">Metal-binding</keyword>
<proteinExistence type="predicted"/>
<evidence type="ECO:0000313" key="7">
    <source>
        <dbReference type="Proteomes" id="UP000198635"/>
    </source>
</evidence>
<evidence type="ECO:0000256" key="2">
    <source>
        <dbReference type="ARBA" id="ARBA00022723"/>
    </source>
</evidence>
<dbReference type="Gene3D" id="3.40.50.10420">
    <property type="entry name" value="NagB/RpiA/CoA transferase-like"/>
    <property type="match status" value="1"/>
</dbReference>
<dbReference type="InterPro" id="IPR024569">
    <property type="entry name" value="LutB_C"/>
</dbReference>
<dbReference type="PANTHER" id="PTHR47153:SF2">
    <property type="entry name" value="LACTATE UTILIZATION PROTEIN B"/>
    <property type="match status" value="1"/>
</dbReference>
<keyword evidence="1" id="KW-0004">4Fe-4S</keyword>
<dbReference type="Pfam" id="PF11870">
    <property type="entry name" value="LutB_C"/>
    <property type="match status" value="1"/>
</dbReference>
<dbReference type="InterPro" id="IPR017896">
    <property type="entry name" value="4Fe4S_Fe-S-bd"/>
</dbReference>
<dbReference type="PANTHER" id="PTHR47153">
    <property type="entry name" value="LACTATE UTILIZATION PROTEIN B"/>
    <property type="match status" value="1"/>
</dbReference>
<feature type="domain" description="4Fe-4S ferredoxin-type" evidence="5">
    <location>
        <begin position="298"/>
        <end position="333"/>
    </location>
</feature>
<dbReference type="InterPro" id="IPR017900">
    <property type="entry name" value="4Fe4S_Fe_S_CS"/>
</dbReference>
<reference evidence="7" key="1">
    <citation type="submission" date="2016-10" db="EMBL/GenBank/DDBJ databases">
        <authorList>
            <person name="Varghese N."/>
            <person name="Submissions S."/>
        </authorList>
    </citation>
    <scope>NUCLEOTIDE SEQUENCE [LARGE SCALE GENOMIC DNA]</scope>
    <source>
        <strain evidence="7">DSM 5918</strain>
    </source>
</reference>
<dbReference type="SUPFAM" id="SSF100950">
    <property type="entry name" value="NagB/RpiA/CoA transferase-like"/>
    <property type="match status" value="1"/>
</dbReference>
<dbReference type="InterPro" id="IPR037171">
    <property type="entry name" value="NagB/RpiA_transferase-like"/>
</dbReference>
<dbReference type="PROSITE" id="PS00198">
    <property type="entry name" value="4FE4S_FER_1"/>
    <property type="match status" value="1"/>
</dbReference>
<name>A0A1I3WR79_9BACT</name>
<dbReference type="OrthoDB" id="9770306at2"/>
<evidence type="ECO:0000256" key="3">
    <source>
        <dbReference type="ARBA" id="ARBA00023004"/>
    </source>
</evidence>
<dbReference type="Proteomes" id="UP000198635">
    <property type="component" value="Unassembled WGS sequence"/>
</dbReference>
<dbReference type="AlphaFoldDB" id="A0A1I3WR79"/>
<dbReference type="InterPro" id="IPR003741">
    <property type="entry name" value="LUD_dom"/>
</dbReference>